<evidence type="ECO:0000256" key="10">
    <source>
        <dbReference type="ARBA" id="ARBA00023277"/>
    </source>
</evidence>
<dbReference type="EC" id="2.4.1.1" evidence="13"/>
<dbReference type="FunFam" id="3.40.50.2000:FF:000003">
    <property type="entry name" value="Alpha-1,4 glucan phosphorylase"/>
    <property type="match status" value="1"/>
</dbReference>
<comment type="similarity">
    <text evidence="4 13">Belongs to the glycogen phosphorylase family.</text>
</comment>
<reference evidence="14 15" key="1">
    <citation type="submission" date="2018-11" db="EMBL/GenBank/DDBJ databases">
        <title>Clostridium sp. nov., a member of the family Erysipelotrichaceae isolated from pig faeces.</title>
        <authorList>
            <person name="Chang Y.-H."/>
        </authorList>
    </citation>
    <scope>NUCLEOTIDE SEQUENCE [LARGE SCALE GENOMIC DNA]</scope>
    <source>
        <strain evidence="14 15">YH-panp20</strain>
    </source>
</reference>
<name>A0A3N0HY52_9FIRM</name>
<dbReference type="SUPFAM" id="SSF53756">
    <property type="entry name" value="UDP-Glycosyltransferase/glycogen phosphorylase"/>
    <property type="match status" value="1"/>
</dbReference>
<keyword evidence="6" id="KW-0021">Allosteric enzyme</keyword>
<dbReference type="NCBIfam" id="TIGR02093">
    <property type="entry name" value="P_ylase"/>
    <property type="match status" value="1"/>
</dbReference>
<keyword evidence="7 13" id="KW-0328">Glycosyltransferase</keyword>
<keyword evidence="8 13" id="KW-0808">Transferase</keyword>
<dbReference type="InterPro" id="IPR011833">
    <property type="entry name" value="Glycg_phsphrylas"/>
</dbReference>
<dbReference type="RefSeq" id="WP_128520951.1">
    <property type="nucleotide sequence ID" value="NZ_RJQC01000004.1"/>
</dbReference>
<evidence type="ECO:0000256" key="9">
    <source>
        <dbReference type="ARBA" id="ARBA00022898"/>
    </source>
</evidence>
<comment type="subcellular location">
    <subcellularLocation>
        <location evidence="3">Cytoplasm</location>
    </subcellularLocation>
</comment>
<comment type="caution">
    <text evidence="14">The sequence shown here is derived from an EMBL/GenBank/DDBJ whole genome shotgun (WGS) entry which is preliminary data.</text>
</comment>
<sequence>MQVSEQLEHIVAAQFEKTLDQCSNEEIYGALLQLTKERICHCSHPQSQRKLYYISAEFLIGKLLSNNLINLGIYEDVKTCLSSIGKQLSDIEELEYEPSLGNGGLGRLAACFMDSLATLGLNGDGIGLNYHFGLFHQLFKNLKQYETKDPWLKKPSWLEDTGISFSVEFGHSRVTSHLYDLDVVGYESGVNTLHLFDLDGVDESLVKEGIDFDESLVDRNLTLFLYPDDSTEAGRRLRVYQEYFMVSNAAQYILWEQKKLGHDLHHLDQYVCIQINDTHPSMIIPELIRRLMFEGVRLKEAIKIVSHTCAYTNHTILAEALETWPYDTLADIVPQLMPIIEVLHMLAPPKAGTEIIDDQQNVHMASMDIHYGYSINGVAALHTEILKTSELKNFYELYPDKFNNKTNGITFRRWLLYTNPDLSAWIEKRIGPGFKKNADELTKLVAFDQTEDLTELKAIKDANKQRLCAYIEKTQDIHMDPNSIFDIQIKRLHEYKRQQMNLLYIIWLIEQIRKGYRPNHKVTFIFGAKAAPAYILAKDIIHAILCVETIIEQDDLLKQYIQVVMVENYNVTKAEKLIPAADISEQISLASKEASGTGNMKLMLNGAVTLGTMDGANVEIANLVGKDNIYIFGQSSETVIAHYAHADYHPQDYIDAEVKAVLDFLISDEMVTIGDATCLQRLYQDLNHKDWFMALLDLKSYIATKNQMIKDYQDTESWMKKSLVNISMAGFFSSDRTIEQYNHDIWKLD</sequence>
<evidence type="ECO:0000256" key="6">
    <source>
        <dbReference type="ARBA" id="ARBA00022533"/>
    </source>
</evidence>
<comment type="cofactor">
    <cofactor evidence="2 13">
        <name>pyridoxal 5'-phosphate</name>
        <dbReference type="ChEBI" id="CHEBI:597326"/>
    </cofactor>
</comment>
<evidence type="ECO:0000256" key="5">
    <source>
        <dbReference type="ARBA" id="ARBA00022490"/>
    </source>
</evidence>
<dbReference type="OrthoDB" id="9760804at2"/>
<evidence type="ECO:0000256" key="4">
    <source>
        <dbReference type="ARBA" id="ARBA00006047"/>
    </source>
</evidence>
<evidence type="ECO:0000256" key="7">
    <source>
        <dbReference type="ARBA" id="ARBA00022676"/>
    </source>
</evidence>
<organism evidence="14 15">
    <name type="scientific">Absicoccus porci</name>
    <dbReference type="NCBI Taxonomy" id="2486576"/>
    <lineage>
        <taxon>Bacteria</taxon>
        <taxon>Bacillati</taxon>
        <taxon>Bacillota</taxon>
        <taxon>Erysipelotrichia</taxon>
        <taxon>Erysipelotrichales</taxon>
        <taxon>Erysipelotrichaceae</taxon>
        <taxon>Absicoccus</taxon>
    </lineage>
</organism>
<dbReference type="Pfam" id="PF00343">
    <property type="entry name" value="Phosphorylase"/>
    <property type="match status" value="1"/>
</dbReference>
<gene>
    <name evidence="14" type="primary">glgP</name>
    <name evidence="14" type="ORF">EDX97_09680</name>
</gene>
<feature type="modified residue" description="N6-(pyridoxal phosphate)lysine" evidence="12">
    <location>
        <position position="601"/>
    </location>
</feature>
<protein>
    <recommendedName>
        <fullName evidence="13">Alpha-1,4 glucan phosphorylase</fullName>
        <ecNumber evidence="13">2.4.1.1</ecNumber>
    </recommendedName>
</protein>
<dbReference type="PANTHER" id="PTHR11468">
    <property type="entry name" value="GLYCOGEN PHOSPHORYLASE"/>
    <property type="match status" value="1"/>
</dbReference>
<keyword evidence="10 13" id="KW-0119">Carbohydrate metabolism</keyword>
<evidence type="ECO:0000313" key="15">
    <source>
        <dbReference type="Proteomes" id="UP000276568"/>
    </source>
</evidence>
<comment type="function">
    <text evidence="13">Allosteric enzyme that catalyzes the rate-limiting step in glycogen catabolism, the phosphorolytic cleavage of glycogen to produce glucose-1-phosphate, and plays a central role in maintaining cellular and organismal glucose homeostasis.</text>
</comment>
<evidence type="ECO:0000256" key="2">
    <source>
        <dbReference type="ARBA" id="ARBA00001933"/>
    </source>
</evidence>
<dbReference type="Gene3D" id="3.40.50.2000">
    <property type="entry name" value="Glycogen Phosphorylase B"/>
    <property type="match status" value="2"/>
</dbReference>
<dbReference type="FunFam" id="3.40.50.2000:FF:000153">
    <property type="entry name" value="Alpha-1,4 glucan phosphorylase"/>
    <property type="match status" value="1"/>
</dbReference>
<dbReference type="PANTHER" id="PTHR11468:SF3">
    <property type="entry name" value="GLYCOGEN PHOSPHORYLASE, LIVER FORM"/>
    <property type="match status" value="1"/>
</dbReference>
<dbReference type="Proteomes" id="UP000276568">
    <property type="component" value="Unassembled WGS sequence"/>
</dbReference>
<keyword evidence="9 12" id="KW-0663">Pyridoxal phosphate</keyword>
<dbReference type="EMBL" id="RJQC01000004">
    <property type="protein sequence ID" value="RNM29266.1"/>
    <property type="molecule type" value="Genomic_DNA"/>
</dbReference>
<comment type="function">
    <text evidence="11">Phosphorylase is an important allosteric enzyme in carbohydrate metabolism. Enzymes from different sources differ in their regulatory mechanisms and in their natural substrates. However, all known phosphorylases share catalytic and structural properties.</text>
</comment>
<dbReference type="PROSITE" id="PS00102">
    <property type="entry name" value="PHOSPHORYLASE"/>
    <property type="match status" value="1"/>
</dbReference>
<keyword evidence="15" id="KW-1185">Reference proteome</keyword>
<keyword evidence="5" id="KW-0963">Cytoplasm</keyword>
<dbReference type="InterPro" id="IPR000811">
    <property type="entry name" value="Glyco_trans_35"/>
</dbReference>
<evidence type="ECO:0000256" key="11">
    <source>
        <dbReference type="ARBA" id="ARBA00025174"/>
    </source>
</evidence>
<evidence type="ECO:0000256" key="8">
    <source>
        <dbReference type="ARBA" id="ARBA00022679"/>
    </source>
</evidence>
<evidence type="ECO:0000256" key="13">
    <source>
        <dbReference type="RuleBase" id="RU000587"/>
    </source>
</evidence>
<dbReference type="AlphaFoldDB" id="A0A3N0HY52"/>
<dbReference type="GO" id="GO:0030170">
    <property type="term" value="F:pyridoxal phosphate binding"/>
    <property type="evidence" value="ECO:0007669"/>
    <property type="project" value="InterPro"/>
</dbReference>
<dbReference type="PIRSF" id="PIRSF000460">
    <property type="entry name" value="Pprylas_GlgP"/>
    <property type="match status" value="1"/>
</dbReference>
<comment type="catalytic activity">
    <reaction evidence="1 13">
        <text>[(1-&gt;4)-alpha-D-glucosyl](n) + phosphate = [(1-&gt;4)-alpha-D-glucosyl](n-1) + alpha-D-glucose 1-phosphate</text>
        <dbReference type="Rhea" id="RHEA:41732"/>
        <dbReference type="Rhea" id="RHEA-COMP:9584"/>
        <dbReference type="Rhea" id="RHEA-COMP:9586"/>
        <dbReference type="ChEBI" id="CHEBI:15444"/>
        <dbReference type="ChEBI" id="CHEBI:43474"/>
        <dbReference type="ChEBI" id="CHEBI:58601"/>
        <dbReference type="EC" id="2.4.1.1"/>
    </reaction>
</comment>
<dbReference type="GO" id="GO:0005980">
    <property type="term" value="P:glycogen catabolic process"/>
    <property type="evidence" value="ECO:0007669"/>
    <property type="project" value="TreeGrafter"/>
</dbReference>
<evidence type="ECO:0000256" key="3">
    <source>
        <dbReference type="ARBA" id="ARBA00004496"/>
    </source>
</evidence>
<dbReference type="GO" id="GO:0005737">
    <property type="term" value="C:cytoplasm"/>
    <property type="evidence" value="ECO:0007669"/>
    <property type="project" value="UniProtKB-SubCell"/>
</dbReference>
<accession>A0A3N0HY52</accession>
<evidence type="ECO:0000313" key="14">
    <source>
        <dbReference type="EMBL" id="RNM29266.1"/>
    </source>
</evidence>
<dbReference type="InterPro" id="IPR035090">
    <property type="entry name" value="Pyridoxal_P_attach_site"/>
</dbReference>
<evidence type="ECO:0000256" key="12">
    <source>
        <dbReference type="PIRSR" id="PIRSR000460-1"/>
    </source>
</evidence>
<dbReference type="GO" id="GO:0008184">
    <property type="term" value="F:glycogen phosphorylase activity"/>
    <property type="evidence" value="ECO:0007669"/>
    <property type="project" value="InterPro"/>
</dbReference>
<evidence type="ECO:0000256" key="1">
    <source>
        <dbReference type="ARBA" id="ARBA00001275"/>
    </source>
</evidence>
<proteinExistence type="inferred from homology"/>